<dbReference type="PANTHER" id="PTHR14453">
    <property type="entry name" value="PARP/ZINC FINGER CCCH TYPE DOMAIN CONTAINING PROTEIN"/>
    <property type="match status" value="1"/>
</dbReference>
<feature type="compositionally biased region" description="Basic and acidic residues" evidence="9">
    <location>
        <begin position="2735"/>
        <end position="2747"/>
    </location>
</feature>
<dbReference type="InterPro" id="IPR057045">
    <property type="entry name" value="PARP14_KH_3"/>
</dbReference>
<evidence type="ECO:0000256" key="10">
    <source>
        <dbReference type="SAM" id="SignalP"/>
    </source>
</evidence>
<feature type="domain" description="WWE" evidence="11">
    <location>
        <begin position="1600"/>
        <end position="1674"/>
    </location>
</feature>
<dbReference type="CDD" id="cd01439">
    <property type="entry name" value="TCCD_inducible_PARP_like"/>
    <property type="match status" value="1"/>
</dbReference>
<feature type="coiled-coil region" evidence="8">
    <location>
        <begin position="1581"/>
        <end position="1608"/>
    </location>
</feature>
<dbReference type="SUPFAM" id="SSF117839">
    <property type="entry name" value="WWE domain"/>
    <property type="match status" value="2"/>
</dbReference>
<dbReference type="Pfam" id="PF23248">
    <property type="entry name" value="KH_PARP14_2"/>
    <property type="match status" value="2"/>
</dbReference>
<dbReference type="SMART" id="SM00506">
    <property type="entry name" value="A1pp"/>
    <property type="match status" value="6"/>
</dbReference>
<dbReference type="Pfam" id="PF23084">
    <property type="entry name" value="KH_PARP14_1"/>
    <property type="match status" value="2"/>
</dbReference>
<dbReference type="InterPro" id="IPR004170">
    <property type="entry name" value="WWE_dom"/>
</dbReference>
<evidence type="ECO:0000313" key="14">
    <source>
        <dbReference type="Ensembl" id="ENSCPRP00005004141.1"/>
    </source>
</evidence>
<evidence type="ECO:0000259" key="12">
    <source>
        <dbReference type="PROSITE" id="PS51059"/>
    </source>
</evidence>
<dbReference type="EC" id="2.4.2.-" evidence="7"/>
<feature type="compositionally biased region" description="Basic and acidic residues" evidence="9">
    <location>
        <begin position="1842"/>
        <end position="1853"/>
    </location>
</feature>
<evidence type="ECO:0000256" key="2">
    <source>
        <dbReference type="ARBA" id="ARBA00022676"/>
    </source>
</evidence>
<dbReference type="PROSITE" id="PS51154">
    <property type="entry name" value="MACRO"/>
    <property type="match status" value="6"/>
</dbReference>
<keyword evidence="15" id="KW-1185">Reference proteome</keyword>
<dbReference type="InterPro" id="IPR002589">
    <property type="entry name" value="Macro_dom"/>
</dbReference>
<keyword evidence="10" id="KW-0732">Signal</keyword>
<dbReference type="GO" id="GO:0003950">
    <property type="term" value="F:NAD+ poly-ADP-ribosyltransferase activity"/>
    <property type="evidence" value="ECO:0007669"/>
    <property type="project" value="UniProtKB-UniRule"/>
</dbReference>
<reference evidence="14" key="2">
    <citation type="submission" date="2025-09" db="UniProtKB">
        <authorList>
            <consortium name="Ensembl"/>
        </authorList>
    </citation>
    <scope>IDENTIFICATION</scope>
</reference>
<evidence type="ECO:0000256" key="1">
    <source>
        <dbReference type="ARBA" id="ARBA00004123"/>
    </source>
</evidence>
<dbReference type="InterPro" id="IPR012677">
    <property type="entry name" value="Nucleotide-bd_a/b_plait_sf"/>
</dbReference>
<dbReference type="InterPro" id="IPR052056">
    <property type="entry name" value="Mono-ARTD/PARP"/>
</dbReference>
<dbReference type="Pfam" id="PF23251">
    <property type="entry name" value="KH_PARP14_4"/>
    <property type="match status" value="2"/>
</dbReference>
<dbReference type="OMA" id="GECELRW"/>
<feature type="region of interest" description="Disordered" evidence="9">
    <location>
        <begin position="2716"/>
        <end position="2747"/>
    </location>
</feature>
<keyword evidence="5" id="KW-0539">Nucleus</keyword>
<dbReference type="FunFam" id="3.90.228.10:FF:000008">
    <property type="entry name" value="Poly [ADP-ribose] polymerase"/>
    <property type="match status" value="1"/>
</dbReference>
<dbReference type="InterPro" id="IPR057044">
    <property type="entry name" value="PARP14_KH_1"/>
</dbReference>
<evidence type="ECO:0000259" key="11">
    <source>
        <dbReference type="PROSITE" id="PS50918"/>
    </source>
</evidence>
<feature type="compositionally biased region" description="Basic and acidic residues" evidence="9">
    <location>
        <begin position="1824"/>
        <end position="1834"/>
    </location>
</feature>
<dbReference type="Pfam" id="PF23249">
    <property type="entry name" value="KH_PARP14_3"/>
    <property type="match status" value="2"/>
</dbReference>
<name>A0A7M4E4T6_CROPO</name>
<dbReference type="Pfam" id="PF01661">
    <property type="entry name" value="Macro"/>
    <property type="match status" value="6"/>
</dbReference>
<dbReference type="InterPro" id="IPR012317">
    <property type="entry name" value="Poly(ADP-ribose)pol_cat_dom"/>
</dbReference>
<feature type="domain" description="PARP catalytic" evidence="12">
    <location>
        <begin position="3348"/>
        <end position="3543"/>
    </location>
</feature>
<dbReference type="Pfam" id="PF22005">
    <property type="entry name" value="WWE_1"/>
    <property type="match status" value="2"/>
</dbReference>
<dbReference type="InterPro" id="IPR034464">
    <property type="entry name" value="PAR10_RRM1_2"/>
</dbReference>
<dbReference type="GO" id="GO:0005737">
    <property type="term" value="C:cytoplasm"/>
    <property type="evidence" value="ECO:0007669"/>
    <property type="project" value="TreeGrafter"/>
</dbReference>
<dbReference type="InterPro" id="IPR057047">
    <property type="entry name" value="PARP14_KH_5"/>
</dbReference>
<comment type="subcellular location">
    <subcellularLocation>
        <location evidence="1">Nucleus</location>
    </subcellularLocation>
</comment>
<dbReference type="Pfam" id="PF23254">
    <property type="entry name" value="KH_PARP14_8"/>
    <property type="match status" value="2"/>
</dbReference>
<sequence>MPVLTMTIIVLLCILVRQRVLDQKNHEVDWAEMGKLQLVVRKLETTSTTEKEESQEEPIPQQELEPEPASTFQESVNESEAFVPAPSADGNSVHVEQEPKPDPSGKFGGETMPSKEFTVVITTATEEDIEDDLLEMYFENKKRSGGGPIKSYVRDHQQIFITFEKEEDARDILQRKNHSVKKIALCVKPLQVEDTQEVLSSSLVVLENVRETTKECVLTLLVENISGLSVDDDEFSMELIPELNAAVITFIKNIDIEKFVQTFNENHRAKQQGIKAGPLEETNMIKIENLPPNISSDYISVYFENKKNGGAQVSDVQQLSEDNAVLVTFHDSKDVNTVLRKQHSLNQVPISVYPYHSSLGTALYGKEGPQIKKPEPIKMPLNPHIWKLLQEDQKLIQKINYSMADCNCDITWPPPYCGNPQIVLSFSNALSSHKRSMAQAIKTWNKDVSAKFSNSISQYKTTEYKINSEVWEAIRNSVKRDQVLVIPDISKEMVVLVGGKEFMKDAEQEMNLLIEKATKKIEREKNVTEEKVSVAPGEYAVLNTSRLEDVYKQYPSMKITYDPSSKKLSLFGVAEDVYKIKSEILETVHSLEKKAIPVHPYIYQFLQHVDNEVVSQSLFVSNQISAFYELGDEVLMLIGASPEALQKAEEIMVRDLTYKCIELEDQSVLRKREWRDLTNHLYKAHNCLKESIIIDEMEDRIVIAGFFRVVGEAYQQLHDFLDRNTQVQKIIKTKSVAVVMFLKERKSSVCLELEKTHVKIEFGTQTSRNSICLSGSKVEVLKAVMMLDQILSTLHSKNVLIDKPGARQFFKDSEFLYSSGVEQKFKCLIRLQEEGEECEKDDTVSNVHKKSSGICWTKALQNGVLVAVYRGDLCSHPIDVMVNASNEDLKHLGGLARALLEAAGPELQTECDHFVRQHGCLQPGCAVITGAGKLPCKQVVHAVGPRWKQNEAEMCVELLKKAVKESLKLAETYNHRSIALPAISSGVFGFPLKLCALSIATSIKETLEDSTGDSCLKEIHFVDTDEKTVEALIDALEEVSGEKSSSSCSSARSAADSQPSKARNTKDGEALQMVTTAEGLNIRLLKGGLEDATTDVIVSSVSQDLMLDKGPLSKVLLSKAGPVLQTDLNGEAQGKIASGGSVFQTKGHNLGCSFVLHAIIPAWDKGKGSAQKILGDIIEKCLQIVEEQSLKSIAFPAIGTGNLGFPKTAVAKLMFEQVFQFSSKVNLKSLQEVHFLIHPKDTDNFQAFSNELETCTSGNTASLKGHKSVPRSGKQRSVFFGTILTSTKGRYEMQIGSIKFRVQQGDITKEETDVIVNVSNKSFSLKAGVSKAILKGAGSEVETECAQLASQPHNNFITTRGGNLKCKKIIHLVPSDDIKAQVSKVLQECEERGYKSVAFPAIGTGQAGHDPAEVADAMMDAVVDFANSKSVQSVEKIKIIIFQPHLMDVFHASMQKRQVTEQVPPTPAPRSFFSRVVSYFGFGKRPTEKSPSVVSETKIMPAIFQICGESWKNVEAAESWIKNQILKQQLEKTISEEGISGFGEREFEKLKDLQKKLYIDIDWNLKEAVPAIRVSGVSHHVLNACLEIQELIKKVREAQEEESKAELVSSLVEWQYLENGSYVPFDTLTNLHLEDAAMGKQKEIDITFENKRYKVDLVAKSALDDQGKRIPIIRISKTEENQSIVLPATWEDMNQERVKVVQLKPEMKEYEDVQKKFQETCASFKIEKIERIQNPYYWKAYQIKKEEMNTKNGNTNNERLLFHGTTSNSVTQINCKGFNRSYAGMNVRQQVLQRKTHELDLGEEGKLTLIVKQPEAPSATQEDVSWKEGGREQALESASRSPEQDGQRKEDPVQHSTLQEKVINVGNIQKHFETTSSQVVLENVKASITQHMLILVLETISGLGDHDFSVERIPEIDVVIVTFVKSIEIMAFVDKCTQHKRIRELNITVRSLELTRSIKAENVPPTVSKAYLTVYFESPKSGGGPVSDVQQLPEENSAIITFCDHKDLSAVLDKQHFLDETPISVYPYYRSLGTALYGKDRPVVEMPKPITIAVDPYLWQFLQKSDRLLQKINEDMARCHCDLKWPQTESAQPEITLSPLVALYKQRRLIVEVIPTWNEDATTAFSRIMSQYKVAKCHINALVWEDIKKKVMKDGVLTTADISEEMVVIAGHRLTVEGMEKELRKYMEKTIKEMEKEKQSLEITITVDPKKYAILRNSKFEASICKEYPSLKMSYSASTKKISLYGIAAEVYKVKSDILEKVQDMAQKLINIHPQILQFLQHVNNETLSQSLFVTNKINAIYELENDTVVLIGHSLANLLEAEEKMKTDLDFKCIPVEDREVIQKVEWKRLTSSLCRKHNSSWETVVVDFLMPEGREGQVVVAGFSKAVSDVYLALSDFVDRSTKIEKLIQAQSVAVVKFLETENSNIWLDLQKKNVTVNFGTKSSPKSISLAGPRVDVMKGVTVVEQILFTLHAKDVLIDKPGAKAFFRDKEYVYVIEAKQKFKCLIRLQEDGEQESGAVGSFKTGLPLWKTNLPNGVVVAVFRGDLCSYPVDVVVNASNEDLKHLGGLAGALLAAAGPELQTECDHFVRQHGRLQPGCAVITGAGELPCKQVVHAVGPRWVQGEAEKCMRLLKKAVKESLRLAETYNHRSIAIPAISSGIFGFPLERCVHSIATSIKDFLEESVGDSSLKEIHLVDSSEKTGQALTNAFKEVFSNKSPHPNLRAPSKTSQPPRESRNIQSREDHRRVKTNEGLNIILEERDIQDATTDVIVSSIGTDLRLGVGPLSRALLKKAGAALQLEFAAKTEGQVANIGAVFETKGYNLTCGFLFHVIMPTWDQGKGTAFQSLGDIVQQCLKKTQELSLKSVTFPAIGSGGFGFPKHIVAKLMFDEVFKFSSNHNLKSLQEVHFLLHPSDTDNIQAFTDELQCRLGGKHKAAPPNPSFFGQVSTPVLGVHEMQIGSITFQVATGDITKEKADVIVNVSNATFNSYSGVSKAILEAAGPLVNGECAQLGAQRHSGFITTQGGKLMCKNIIHLVPHNSIKGQVSKVLQECELKGYESVTFPAIGTGNAGQNPAQVADDMMDAIGNFASKKTVQHVKKIKIVLFQPHMQNDFYAAMRKRGGTGLAASEPWYSKITSFFSGKKQTPRKKQDLFLKKKIELAIFQICGENCQNVEDTETWLKTMIIKEQSEHTIKNELIEMFSEAEFRKLNELQEKLHITIQIEANKCPPYINLSGITRDVYDASLEIEKIIKRIKDDQEEQSKIELVHQIVAWKYSLPDGTFTAFDPLTNMQLEDAKAAKKPSVDIRVNRKKYTVDMNTLHATDEQGKTVTIQRVSKLEGIQSIDLPKEWEDMQQERVKVVQLNQGLPEYQKVQMEFQKTCGFKISKIERIQNPFLWQQYQIKKLSVDNKNGNQNNERCLFHGTAQTSLNIINYNGFNRGFAGKNAAAIGNGTYFAVQANYSAQDTYSRPDLNGFKYMYLARVLTGQYCVGMAGMITPPSKNASDPTDLYDSVVDRMNSPSMFVIFNDIQAYPEYLITFKK</sequence>
<dbReference type="CDD" id="cd02907">
    <property type="entry name" value="Macro_Af1521_BAL-like"/>
    <property type="match status" value="2"/>
</dbReference>
<dbReference type="GO" id="GO:0003714">
    <property type="term" value="F:transcription corepressor activity"/>
    <property type="evidence" value="ECO:0007669"/>
    <property type="project" value="TreeGrafter"/>
</dbReference>
<feature type="region of interest" description="Disordered" evidence="9">
    <location>
        <begin position="46"/>
        <end position="113"/>
    </location>
</feature>
<accession>A0A7M4E4T6</accession>
<feature type="domain" description="Macro" evidence="13">
    <location>
        <begin position="2528"/>
        <end position="2715"/>
    </location>
</feature>
<dbReference type="PROSITE" id="PS51059">
    <property type="entry name" value="PARP_CATALYTIC"/>
    <property type="match status" value="2"/>
</dbReference>
<feature type="domain" description="Macro" evidence="13">
    <location>
        <begin position="1069"/>
        <end position="1256"/>
    </location>
</feature>
<dbReference type="GO" id="GO:0010629">
    <property type="term" value="P:negative regulation of gene expression"/>
    <property type="evidence" value="ECO:0007669"/>
    <property type="project" value="TreeGrafter"/>
</dbReference>
<feature type="chain" id="PRO_5029448631" description="Poly [ADP-ribose] polymerase" evidence="10">
    <location>
        <begin position="19"/>
        <end position="3543"/>
    </location>
</feature>
<dbReference type="PANTHER" id="PTHR14453:SF89">
    <property type="entry name" value="PROTEIN MONO-ADP-RIBOSYLTRANSFERASE PARP14"/>
    <property type="match status" value="1"/>
</dbReference>
<dbReference type="Gene3D" id="3.90.228.10">
    <property type="match status" value="2"/>
</dbReference>
<dbReference type="InterPro" id="IPR057046">
    <property type="entry name" value="PARP14_KH_4"/>
</dbReference>
<dbReference type="CDD" id="cd02903">
    <property type="entry name" value="Macro_BAL-like"/>
    <property type="match status" value="3"/>
</dbReference>
<dbReference type="Pfam" id="PF23252">
    <property type="entry name" value="KH_PARP14_5"/>
    <property type="match status" value="2"/>
</dbReference>
<feature type="domain" description="Macro" evidence="13">
    <location>
        <begin position="2952"/>
        <end position="3123"/>
    </location>
</feature>
<dbReference type="SUPFAM" id="SSF52949">
    <property type="entry name" value="Macro domain-like"/>
    <property type="match status" value="6"/>
</dbReference>
<dbReference type="GeneTree" id="ENSGT00940000154311"/>
<dbReference type="InterPro" id="IPR037197">
    <property type="entry name" value="WWE_dom_sf"/>
</dbReference>
<dbReference type="InterPro" id="IPR057048">
    <property type="entry name" value="PARP14_KH_6"/>
</dbReference>
<dbReference type="GO" id="GO:0070212">
    <property type="term" value="P:protein poly-ADP-ribosylation"/>
    <property type="evidence" value="ECO:0007669"/>
    <property type="project" value="TreeGrafter"/>
</dbReference>
<feature type="coiled-coil region" evidence="8">
    <location>
        <begin position="2169"/>
        <end position="2204"/>
    </location>
</feature>
<feature type="domain" description="Macro" evidence="13">
    <location>
        <begin position="1287"/>
        <end position="1458"/>
    </location>
</feature>
<dbReference type="InterPro" id="IPR057049">
    <property type="entry name" value="PARP14_KH_8"/>
</dbReference>
<dbReference type="Gene3D" id="3.30.720.50">
    <property type="match status" value="2"/>
</dbReference>
<dbReference type="InterPro" id="IPR057043">
    <property type="entry name" value="PARP14_KH_2"/>
</dbReference>
<feature type="signal peptide" evidence="10">
    <location>
        <begin position="1"/>
        <end position="18"/>
    </location>
</feature>
<dbReference type="GO" id="GO:1990404">
    <property type="term" value="F:NAD+-protein mono-ADP-ribosyltransferase activity"/>
    <property type="evidence" value="ECO:0007669"/>
    <property type="project" value="TreeGrafter"/>
</dbReference>
<proteinExistence type="inferred from homology"/>
<dbReference type="Gene3D" id="3.30.70.330">
    <property type="match status" value="3"/>
</dbReference>
<feature type="region of interest" description="Disordered" evidence="9">
    <location>
        <begin position="1811"/>
        <end position="1855"/>
    </location>
</feature>
<reference evidence="14" key="1">
    <citation type="submission" date="2025-08" db="UniProtKB">
        <authorList>
            <consortium name="Ensembl"/>
        </authorList>
    </citation>
    <scope>IDENTIFICATION</scope>
</reference>
<dbReference type="CDD" id="cd12547">
    <property type="entry name" value="RRM1_2_PAR10"/>
    <property type="match status" value="1"/>
</dbReference>
<dbReference type="InterPro" id="IPR057050">
    <property type="entry name" value="RRM_PARP14_2"/>
</dbReference>
<dbReference type="Pfam" id="PF23253">
    <property type="entry name" value="KH_PARP14_6"/>
    <property type="match status" value="2"/>
</dbReference>
<evidence type="ECO:0000313" key="15">
    <source>
        <dbReference type="Proteomes" id="UP000594220"/>
    </source>
</evidence>
<evidence type="ECO:0000256" key="6">
    <source>
        <dbReference type="ARBA" id="ARBA00024347"/>
    </source>
</evidence>
<keyword evidence="4 7" id="KW-0520">NAD</keyword>
<feature type="region of interest" description="Disordered" evidence="9">
    <location>
        <begin position="1044"/>
        <end position="1070"/>
    </location>
</feature>
<dbReference type="GO" id="GO:0005634">
    <property type="term" value="C:nucleus"/>
    <property type="evidence" value="ECO:0007669"/>
    <property type="project" value="UniProtKB-SubCell"/>
</dbReference>
<feature type="domain" description="WWE" evidence="11">
    <location>
        <begin position="3261"/>
        <end position="3339"/>
    </location>
</feature>
<evidence type="ECO:0000256" key="3">
    <source>
        <dbReference type="ARBA" id="ARBA00022679"/>
    </source>
</evidence>
<dbReference type="Pfam" id="PF23085">
    <property type="entry name" value="RRM_PARP14_3"/>
    <property type="match status" value="3"/>
</dbReference>
<evidence type="ECO:0000256" key="8">
    <source>
        <dbReference type="SAM" id="Coils"/>
    </source>
</evidence>
<feature type="domain" description="PARP catalytic" evidence="12">
    <location>
        <begin position="1686"/>
        <end position="1877"/>
    </location>
</feature>
<dbReference type="PROSITE" id="PS50918">
    <property type="entry name" value="WWE"/>
    <property type="match status" value="2"/>
</dbReference>
<feature type="compositionally biased region" description="Low complexity" evidence="9">
    <location>
        <begin position="1044"/>
        <end position="1057"/>
    </location>
</feature>
<protein>
    <recommendedName>
        <fullName evidence="7">Poly [ADP-ribose] polymerase</fullName>
        <shortName evidence="7">PARP</shortName>
        <ecNumber evidence="7">2.4.2.-</ecNumber>
    </recommendedName>
</protein>
<dbReference type="Proteomes" id="UP000594220">
    <property type="component" value="Unplaced"/>
</dbReference>
<dbReference type="Ensembl" id="ENSCPRT00005004858.1">
    <property type="protein sequence ID" value="ENSCPRP00005004141.1"/>
    <property type="gene ID" value="ENSCPRG00005003042.1"/>
</dbReference>
<dbReference type="Pfam" id="PF23245">
    <property type="entry name" value="RRM_PARP14_2"/>
    <property type="match status" value="2"/>
</dbReference>
<dbReference type="InterPro" id="IPR054596">
    <property type="entry name" value="PARP14_WWE"/>
</dbReference>
<dbReference type="SUPFAM" id="SSF56399">
    <property type="entry name" value="ADP-ribosylation"/>
    <property type="match status" value="2"/>
</dbReference>
<evidence type="ECO:0000256" key="4">
    <source>
        <dbReference type="ARBA" id="ARBA00023027"/>
    </source>
</evidence>
<evidence type="ECO:0000256" key="9">
    <source>
        <dbReference type="SAM" id="MobiDB-lite"/>
    </source>
</evidence>
<comment type="similarity">
    <text evidence="6">Belongs to the ARTD/PARP family.</text>
</comment>
<organism evidence="14 15">
    <name type="scientific">Crocodylus porosus</name>
    <name type="common">Saltwater crocodile</name>
    <name type="synonym">Estuarine crocodile</name>
    <dbReference type="NCBI Taxonomy" id="8502"/>
    <lineage>
        <taxon>Eukaryota</taxon>
        <taxon>Metazoa</taxon>
        <taxon>Chordata</taxon>
        <taxon>Craniata</taxon>
        <taxon>Vertebrata</taxon>
        <taxon>Euteleostomi</taxon>
        <taxon>Archelosauria</taxon>
        <taxon>Archosauria</taxon>
        <taxon>Crocodylia</taxon>
        <taxon>Longirostres</taxon>
        <taxon>Crocodylidae</taxon>
        <taxon>Crocodylus</taxon>
    </lineage>
</organism>
<keyword evidence="3 7" id="KW-0808">Transferase</keyword>
<dbReference type="Pfam" id="PF00644">
    <property type="entry name" value="PARP"/>
    <property type="match status" value="2"/>
</dbReference>
<dbReference type="Gene3D" id="3.40.220.10">
    <property type="entry name" value="Leucine Aminopeptidase, subunit E, domain 1"/>
    <property type="match status" value="6"/>
</dbReference>
<evidence type="ECO:0000259" key="13">
    <source>
        <dbReference type="PROSITE" id="PS51154"/>
    </source>
</evidence>
<keyword evidence="2 7" id="KW-0328">Glycosyltransferase</keyword>
<evidence type="ECO:0000256" key="7">
    <source>
        <dbReference type="RuleBase" id="RU362114"/>
    </source>
</evidence>
<evidence type="ECO:0000256" key="5">
    <source>
        <dbReference type="ARBA" id="ARBA00023242"/>
    </source>
</evidence>
<dbReference type="InterPro" id="IPR043472">
    <property type="entry name" value="Macro_dom-like"/>
</dbReference>
<feature type="domain" description="Macro" evidence="13">
    <location>
        <begin position="2744"/>
        <end position="2931"/>
    </location>
</feature>
<keyword evidence="8" id="KW-0175">Coiled coil</keyword>
<feature type="domain" description="Macro" evidence="13">
    <location>
        <begin position="853"/>
        <end position="1040"/>
    </location>
</feature>